<dbReference type="SUPFAM" id="SSF89550">
    <property type="entry name" value="PHP domain-like"/>
    <property type="match status" value="1"/>
</dbReference>
<dbReference type="HOGENOM" id="CLU_067347_1_0_9"/>
<dbReference type="STRING" id="485916.Dtox_3096"/>
<dbReference type="InterPro" id="IPR052018">
    <property type="entry name" value="PHP_domain"/>
</dbReference>
<reference evidence="2 3" key="1">
    <citation type="journal article" date="2009" name="Stand. Genomic Sci.">
        <title>Complete genome sequence of Desulfotomaculum acetoxidans type strain (5575).</title>
        <authorList>
            <person name="Spring S."/>
            <person name="Lapidus A."/>
            <person name="Schroder M."/>
            <person name="Gleim D."/>
            <person name="Sims D."/>
            <person name="Meincke L."/>
            <person name="Glavina Del Rio T."/>
            <person name="Tice H."/>
            <person name="Copeland A."/>
            <person name="Cheng J.F."/>
            <person name="Lucas S."/>
            <person name="Chen F."/>
            <person name="Nolan M."/>
            <person name="Bruce D."/>
            <person name="Goodwin L."/>
            <person name="Pitluck S."/>
            <person name="Ivanova N."/>
            <person name="Mavromatis K."/>
            <person name="Mikhailova N."/>
            <person name="Pati A."/>
            <person name="Chen A."/>
            <person name="Palaniappan K."/>
            <person name="Land M."/>
            <person name="Hauser L."/>
            <person name="Chang Y.J."/>
            <person name="Jeffries C.D."/>
            <person name="Chain P."/>
            <person name="Saunders E."/>
            <person name="Brettin T."/>
            <person name="Detter J.C."/>
            <person name="Goker M."/>
            <person name="Bristow J."/>
            <person name="Eisen J.A."/>
            <person name="Markowitz V."/>
            <person name="Hugenholtz P."/>
            <person name="Kyrpides N.C."/>
            <person name="Klenk H.P."/>
            <person name="Han C."/>
        </authorList>
    </citation>
    <scope>NUCLEOTIDE SEQUENCE [LARGE SCALE GENOMIC DNA]</scope>
    <source>
        <strain evidence="3">ATCC 49208 / DSM 771 / VKM B-1644</strain>
    </source>
</reference>
<organism evidence="2 3">
    <name type="scientific">Desulfofarcimen acetoxidans (strain ATCC 49208 / DSM 771 / KCTC 5769 / VKM B-1644 / 5575)</name>
    <name type="common">Desulfotomaculum acetoxidans</name>
    <dbReference type="NCBI Taxonomy" id="485916"/>
    <lineage>
        <taxon>Bacteria</taxon>
        <taxon>Bacillati</taxon>
        <taxon>Bacillota</taxon>
        <taxon>Clostridia</taxon>
        <taxon>Eubacteriales</taxon>
        <taxon>Peptococcaceae</taxon>
        <taxon>Desulfofarcimen</taxon>
    </lineage>
</organism>
<sequence length="275" mass="29855">MAVDLHVHTTASDGTDSPEEVVKRAWRLGLEAIAITDHDVLEGILPAQKEARDKNIDIVPGVELSTVHELGEVHILGYYMDIEDTKLLEYLNMFRRARVERIVKMVNKLIDMGIGISRERVFAIAGSGAVGRPHLAEALLEAGFVSSMGEAFEKFIGSGRPAYVPRFKFSPVEAVKLIVSAKGVPVLAHPGMDCAAVVMGDLVAAGLQGIEVYHPSHDLAQTGIFLEMARVHSLIITGGSDYHGVQNFDRSPLGSVTVSYSAVEQLKERARLNCS</sequence>
<dbReference type="AlphaFoldDB" id="C8W3R2"/>
<dbReference type="Pfam" id="PF02811">
    <property type="entry name" value="PHP"/>
    <property type="match status" value="1"/>
</dbReference>
<dbReference type="PANTHER" id="PTHR42924:SF3">
    <property type="entry name" value="POLYMERASE_HISTIDINOL PHOSPHATASE N-TERMINAL DOMAIN-CONTAINING PROTEIN"/>
    <property type="match status" value="1"/>
</dbReference>
<dbReference type="InterPro" id="IPR004013">
    <property type="entry name" value="PHP_dom"/>
</dbReference>
<accession>C8W3R2</accession>
<dbReference type="CDD" id="cd07438">
    <property type="entry name" value="PHP_HisPPase_AMP"/>
    <property type="match status" value="1"/>
</dbReference>
<dbReference type="RefSeq" id="WP_015758540.1">
    <property type="nucleotide sequence ID" value="NC_013216.1"/>
</dbReference>
<dbReference type="OrthoDB" id="9804333at2"/>
<dbReference type="eggNOG" id="COG0613">
    <property type="taxonomic scope" value="Bacteria"/>
</dbReference>
<dbReference type="PANTHER" id="PTHR42924">
    <property type="entry name" value="EXONUCLEASE"/>
    <property type="match status" value="1"/>
</dbReference>
<dbReference type="InterPro" id="IPR003141">
    <property type="entry name" value="Pol/His_phosphatase_N"/>
</dbReference>
<dbReference type="Gene3D" id="3.20.20.140">
    <property type="entry name" value="Metal-dependent hydrolases"/>
    <property type="match status" value="1"/>
</dbReference>
<dbReference type="InterPro" id="IPR016195">
    <property type="entry name" value="Pol/histidinol_Pase-like"/>
</dbReference>
<evidence type="ECO:0000313" key="3">
    <source>
        <dbReference type="Proteomes" id="UP000002217"/>
    </source>
</evidence>
<evidence type="ECO:0000259" key="1">
    <source>
        <dbReference type="SMART" id="SM00481"/>
    </source>
</evidence>
<dbReference type="GO" id="GO:0035312">
    <property type="term" value="F:5'-3' DNA exonuclease activity"/>
    <property type="evidence" value="ECO:0007669"/>
    <property type="project" value="TreeGrafter"/>
</dbReference>
<dbReference type="Gene3D" id="1.10.150.650">
    <property type="match status" value="1"/>
</dbReference>
<protein>
    <submittedName>
        <fullName evidence="2">PHP domain protein</fullName>
    </submittedName>
</protein>
<dbReference type="KEGG" id="dae:Dtox_3096"/>
<dbReference type="SMART" id="SM00481">
    <property type="entry name" value="POLIIIAc"/>
    <property type="match status" value="1"/>
</dbReference>
<gene>
    <name evidence="2" type="ordered locus">Dtox_3096</name>
</gene>
<feature type="domain" description="Polymerase/histidinol phosphatase N-terminal" evidence="1">
    <location>
        <begin position="3"/>
        <end position="68"/>
    </location>
</feature>
<dbReference type="EMBL" id="CP001720">
    <property type="protein sequence ID" value="ACV63848.1"/>
    <property type="molecule type" value="Genomic_DNA"/>
</dbReference>
<keyword evidence="3" id="KW-1185">Reference proteome</keyword>
<dbReference type="GO" id="GO:0004534">
    <property type="term" value="F:5'-3' RNA exonuclease activity"/>
    <property type="evidence" value="ECO:0007669"/>
    <property type="project" value="TreeGrafter"/>
</dbReference>
<evidence type="ECO:0000313" key="2">
    <source>
        <dbReference type="EMBL" id="ACV63848.1"/>
    </source>
</evidence>
<name>C8W3R2_DESAS</name>
<dbReference type="Proteomes" id="UP000002217">
    <property type="component" value="Chromosome"/>
</dbReference>
<proteinExistence type="predicted"/>